<evidence type="ECO:0000313" key="2">
    <source>
        <dbReference type="EMBL" id="RDK04629.1"/>
    </source>
</evidence>
<evidence type="ECO:0000313" key="3">
    <source>
        <dbReference type="Proteomes" id="UP000254875"/>
    </source>
</evidence>
<name>A0A370NGA9_9BURK</name>
<organism evidence="2 3">
    <name type="scientific">Paraburkholderia lacunae</name>
    <dbReference type="NCBI Taxonomy" id="2211104"/>
    <lineage>
        <taxon>Bacteria</taxon>
        <taxon>Pseudomonadati</taxon>
        <taxon>Pseudomonadota</taxon>
        <taxon>Betaproteobacteria</taxon>
        <taxon>Burkholderiales</taxon>
        <taxon>Burkholderiaceae</taxon>
        <taxon>Paraburkholderia</taxon>
    </lineage>
</organism>
<reference evidence="3" key="1">
    <citation type="submission" date="2018-05" db="EMBL/GenBank/DDBJ databases">
        <authorList>
            <person name="Feng T."/>
        </authorList>
    </citation>
    <scope>NUCLEOTIDE SEQUENCE [LARGE SCALE GENOMIC DNA]</scope>
    <source>
        <strain evidence="3">S27</strain>
    </source>
</reference>
<proteinExistence type="predicted"/>
<accession>A0A370NGA9</accession>
<dbReference type="AlphaFoldDB" id="A0A370NGA9"/>
<feature type="region of interest" description="Disordered" evidence="1">
    <location>
        <begin position="179"/>
        <end position="239"/>
    </location>
</feature>
<dbReference type="Proteomes" id="UP000254875">
    <property type="component" value="Unassembled WGS sequence"/>
</dbReference>
<gene>
    <name evidence="2" type="ORF">DLM46_01820</name>
</gene>
<evidence type="ECO:0000256" key="1">
    <source>
        <dbReference type="SAM" id="MobiDB-lite"/>
    </source>
</evidence>
<comment type="caution">
    <text evidence="2">The sequence shown here is derived from an EMBL/GenBank/DDBJ whole genome shotgun (WGS) entry which is preliminary data.</text>
</comment>
<feature type="compositionally biased region" description="Basic residues" evidence="1">
    <location>
        <begin position="208"/>
        <end position="223"/>
    </location>
</feature>
<sequence length="239" mass="26817">MAALEYERLVAPARAAADAASEHWLPHGLRPAGDDEPHPYHPTACPAGWTPLADVQLPRLLERYRAHALASEREYRVALLAKDIPVAEGEPDEEARAAARKRLAEEGYDKAAHLDLLRQEVEQLKDARAGEDYADLREQVEELLTFERVWLPVASDGFRRLLVEFATARLDTLDEELRRYEGNGQPDPELPRWSTKTTRGPPPCRAGSPKRPRNPRRPTKSGRRSPGSSGWSARSPCPR</sequence>
<dbReference type="EMBL" id="QHKS01000001">
    <property type="protein sequence ID" value="RDK04629.1"/>
    <property type="molecule type" value="Genomic_DNA"/>
</dbReference>
<keyword evidence="3" id="KW-1185">Reference proteome</keyword>
<feature type="compositionally biased region" description="Low complexity" evidence="1">
    <location>
        <begin position="224"/>
        <end position="239"/>
    </location>
</feature>
<protein>
    <submittedName>
        <fullName evidence="2">Uncharacterized protein</fullName>
    </submittedName>
</protein>